<evidence type="ECO:0000256" key="2">
    <source>
        <dbReference type="ARBA" id="ARBA00001968"/>
    </source>
</evidence>
<dbReference type="PANTHER" id="PTHR33254:SF4">
    <property type="entry name" value="4-HYDROXY-4-METHYL-2-OXOGLUTARATE ALDOLASE 3-RELATED"/>
    <property type="match status" value="1"/>
</dbReference>
<name>A0A561UBP3_9ACTN</name>
<evidence type="ECO:0000256" key="1">
    <source>
        <dbReference type="ARBA" id="ARBA00001342"/>
    </source>
</evidence>
<comment type="caution">
    <text evidence="14">The sequence shown here is derived from an EMBL/GenBank/DDBJ whole genome shotgun (WGS) entry which is preliminary data.</text>
</comment>
<dbReference type="SUPFAM" id="SSF89562">
    <property type="entry name" value="RraA-like"/>
    <property type="match status" value="1"/>
</dbReference>
<comment type="catalytic activity">
    <reaction evidence="12">
        <text>oxaloacetate + H(+) = pyruvate + CO2</text>
        <dbReference type="Rhea" id="RHEA:15641"/>
        <dbReference type="ChEBI" id="CHEBI:15361"/>
        <dbReference type="ChEBI" id="CHEBI:15378"/>
        <dbReference type="ChEBI" id="CHEBI:16452"/>
        <dbReference type="ChEBI" id="CHEBI:16526"/>
        <dbReference type="EC" id="4.1.1.112"/>
    </reaction>
</comment>
<comment type="subunit">
    <text evidence="4">Homotrimer.</text>
</comment>
<evidence type="ECO:0000256" key="13">
    <source>
        <dbReference type="PIRSR" id="PIRSR605493-1"/>
    </source>
</evidence>
<feature type="binding site" evidence="13">
    <location>
        <position position="112"/>
    </location>
    <ligand>
        <name>Mg(2+)</name>
        <dbReference type="ChEBI" id="CHEBI:18420"/>
    </ligand>
</feature>
<feature type="binding site" evidence="13">
    <location>
        <position position="111"/>
    </location>
    <ligand>
        <name>substrate</name>
    </ligand>
</feature>
<accession>A0A561UBP3</accession>
<comment type="function">
    <text evidence="8">Catalyzes the aldol cleavage of 4-hydroxy-4-methyl-2-oxoglutarate (HMG) into 2 molecules of pyruvate. Also contains a secondary oxaloacetate (OAA) decarboxylase activity due to the common pyruvate enolate transition state formed following C-C bond cleavage in the retro-aldol and decarboxylation reactions.</text>
</comment>
<dbReference type="RefSeq" id="WP_145903087.1">
    <property type="nucleotide sequence ID" value="NZ_BAAAMZ010000004.1"/>
</dbReference>
<evidence type="ECO:0000256" key="5">
    <source>
        <dbReference type="ARBA" id="ARBA00012213"/>
    </source>
</evidence>
<keyword evidence="13" id="KW-0479">Metal-binding</keyword>
<comment type="cofactor">
    <cofactor evidence="13">
        <name>Mg(2+)</name>
        <dbReference type="ChEBI" id="CHEBI:18420"/>
    </cofactor>
</comment>
<organism evidence="14 15">
    <name type="scientific">Kitasatospora viridis</name>
    <dbReference type="NCBI Taxonomy" id="281105"/>
    <lineage>
        <taxon>Bacteria</taxon>
        <taxon>Bacillati</taxon>
        <taxon>Actinomycetota</taxon>
        <taxon>Actinomycetes</taxon>
        <taxon>Kitasatosporales</taxon>
        <taxon>Streptomycetaceae</taxon>
        <taxon>Kitasatospora</taxon>
    </lineage>
</organism>
<dbReference type="InterPro" id="IPR036704">
    <property type="entry name" value="RraA/RraA-like_sf"/>
</dbReference>
<comment type="similarity">
    <text evidence="3">Belongs to the class II aldolase/RraA-like family.</text>
</comment>
<dbReference type="GO" id="GO:0008948">
    <property type="term" value="F:oxaloacetate decarboxylase activity"/>
    <property type="evidence" value="ECO:0007669"/>
    <property type="project" value="UniProtKB-EC"/>
</dbReference>
<dbReference type="EC" id="4.1.1.112" evidence="6"/>
<evidence type="ECO:0000256" key="4">
    <source>
        <dbReference type="ARBA" id="ARBA00011233"/>
    </source>
</evidence>
<feature type="binding site" evidence="13">
    <location>
        <begin position="89"/>
        <end position="92"/>
    </location>
    <ligand>
        <name>substrate</name>
    </ligand>
</feature>
<dbReference type="AlphaFoldDB" id="A0A561UBP3"/>
<dbReference type="EC" id="4.1.3.17" evidence="5"/>
<dbReference type="Gene3D" id="3.50.30.40">
    <property type="entry name" value="Ribonuclease E inhibitor RraA/RraA-like"/>
    <property type="match status" value="1"/>
</dbReference>
<comment type="cofactor">
    <cofactor evidence="2">
        <name>a divalent metal cation</name>
        <dbReference type="ChEBI" id="CHEBI:60240"/>
    </cofactor>
</comment>
<evidence type="ECO:0000313" key="15">
    <source>
        <dbReference type="Proteomes" id="UP000317940"/>
    </source>
</evidence>
<evidence type="ECO:0000313" key="14">
    <source>
        <dbReference type="EMBL" id="TWF96778.1"/>
    </source>
</evidence>
<evidence type="ECO:0000256" key="11">
    <source>
        <dbReference type="ARBA" id="ARBA00032305"/>
    </source>
</evidence>
<comment type="catalytic activity">
    <reaction evidence="1">
        <text>4-hydroxy-4-methyl-2-oxoglutarate = 2 pyruvate</text>
        <dbReference type="Rhea" id="RHEA:22748"/>
        <dbReference type="ChEBI" id="CHEBI:15361"/>
        <dbReference type="ChEBI" id="CHEBI:58276"/>
        <dbReference type="EC" id="4.1.3.17"/>
    </reaction>
</comment>
<reference evidence="14 15" key="1">
    <citation type="submission" date="2019-06" db="EMBL/GenBank/DDBJ databases">
        <title>Sequencing the genomes of 1000 actinobacteria strains.</title>
        <authorList>
            <person name="Klenk H.-P."/>
        </authorList>
    </citation>
    <scope>NUCLEOTIDE SEQUENCE [LARGE SCALE GENOMIC DNA]</scope>
    <source>
        <strain evidence="14 15">DSM 44826</strain>
    </source>
</reference>
<dbReference type="CDD" id="cd16841">
    <property type="entry name" value="RraA_family"/>
    <property type="match status" value="1"/>
</dbReference>
<dbReference type="PANTHER" id="PTHR33254">
    <property type="entry name" value="4-HYDROXY-4-METHYL-2-OXOGLUTARATE ALDOLASE 3-RELATED"/>
    <property type="match status" value="1"/>
</dbReference>
<dbReference type="InterPro" id="IPR005493">
    <property type="entry name" value="RraA/RraA-like"/>
</dbReference>
<keyword evidence="15" id="KW-1185">Reference proteome</keyword>
<evidence type="ECO:0000256" key="9">
    <source>
        <dbReference type="ARBA" id="ARBA00029596"/>
    </source>
</evidence>
<dbReference type="GO" id="GO:0047443">
    <property type="term" value="F:4-hydroxy-4-methyl-2-oxoglutarate aldolase activity"/>
    <property type="evidence" value="ECO:0007669"/>
    <property type="project" value="UniProtKB-EC"/>
</dbReference>
<dbReference type="Proteomes" id="UP000317940">
    <property type="component" value="Unassembled WGS sequence"/>
</dbReference>
<gene>
    <name evidence="14" type="ORF">FHX73_11551</name>
</gene>
<proteinExistence type="inferred from homology"/>
<keyword evidence="13" id="KW-0460">Magnesium</keyword>
<evidence type="ECO:0000256" key="3">
    <source>
        <dbReference type="ARBA" id="ARBA00008621"/>
    </source>
</evidence>
<dbReference type="Pfam" id="PF03737">
    <property type="entry name" value="RraA-like"/>
    <property type="match status" value="1"/>
</dbReference>
<evidence type="ECO:0000256" key="10">
    <source>
        <dbReference type="ARBA" id="ARBA00030169"/>
    </source>
</evidence>
<protein>
    <recommendedName>
        <fullName evidence="7">Putative 4-hydroxy-4-methyl-2-oxoglutarate aldolase</fullName>
        <ecNumber evidence="6">4.1.1.112</ecNumber>
        <ecNumber evidence="5">4.1.3.17</ecNumber>
    </recommendedName>
    <alternativeName>
        <fullName evidence="11">Oxaloacetate decarboxylase</fullName>
    </alternativeName>
    <alternativeName>
        <fullName evidence="9">Regulator of ribonuclease activity homolog</fullName>
    </alternativeName>
    <alternativeName>
        <fullName evidence="10">RraA-like protein</fullName>
    </alternativeName>
</protein>
<dbReference type="GO" id="GO:0046872">
    <property type="term" value="F:metal ion binding"/>
    <property type="evidence" value="ECO:0007669"/>
    <property type="project" value="UniProtKB-KW"/>
</dbReference>
<evidence type="ECO:0000256" key="7">
    <source>
        <dbReference type="ARBA" id="ARBA00016549"/>
    </source>
</evidence>
<sequence>MDQQELTERFATLTTAHLADACIRAAAPVRCAPAAVRPFLAGGKVAGRVAPARHVGSVDLFLEVLERHAEPGDVLVVDNGGRLDEACVGDLVALEVARAGLGGVVIWGLHRDSADLRAIGLPVFSLGALPTGPQRLDPRHAEAVASAVVGDWRVDRSDLVFGDEDGVLFLPADRAEELLALAESIRDTERRQAERIHGGTSLRAQLGFAAYLAERDRNPAHTFRDHLRGIGGAIEE</sequence>
<dbReference type="EMBL" id="VIWT01000001">
    <property type="protein sequence ID" value="TWF96778.1"/>
    <property type="molecule type" value="Genomic_DNA"/>
</dbReference>
<dbReference type="OrthoDB" id="943692at2"/>
<evidence type="ECO:0000256" key="6">
    <source>
        <dbReference type="ARBA" id="ARBA00012947"/>
    </source>
</evidence>
<evidence type="ECO:0000256" key="8">
    <source>
        <dbReference type="ARBA" id="ARBA00025046"/>
    </source>
</evidence>
<evidence type="ECO:0000256" key="12">
    <source>
        <dbReference type="ARBA" id="ARBA00047973"/>
    </source>
</evidence>